<keyword evidence="3" id="KW-0804">Transcription</keyword>
<evidence type="ECO:0000313" key="6">
    <source>
        <dbReference type="EMBL" id="RAW11949.1"/>
    </source>
</evidence>
<evidence type="ECO:0000256" key="2">
    <source>
        <dbReference type="ARBA" id="ARBA00023125"/>
    </source>
</evidence>
<dbReference type="PANTHER" id="PTHR46796">
    <property type="entry name" value="HTH-TYPE TRANSCRIPTIONAL ACTIVATOR RHAS-RELATED"/>
    <property type="match status" value="1"/>
</dbReference>
<comment type="caution">
    <text evidence="6">The sequence shown here is derived from an EMBL/GenBank/DDBJ whole genome shotgun (WGS) entry which is preliminary data.</text>
</comment>
<evidence type="ECO:0000256" key="1">
    <source>
        <dbReference type="ARBA" id="ARBA00023015"/>
    </source>
</evidence>
<keyword evidence="7" id="KW-1185">Reference proteome</keyword>
<organism evidence="6 7">
    <name type="scientific">Phytoactinopolyspora halophila</name>
    <dbReference type="NCBI Taxonomy" id="1981511"/>
    <lineage>
        <taxon>Bacteria</taxon>
        <taxon>Bacillati</taxon>
        <taxon>Actinomycetota</taxon>
        <taxon>Actinomycetes</taxon>
        <taxon>Jiangellales</taxon>
        <taxon>Jiangellaceae</taxon>
        <taxon>Phytoactinopolyspora</taxon>
    </lineage>
</organism>
<evidence type="ECO:0000313" key="7">
    <source>
        <dbReference type="Proteomes" id="UP000250462"/>
    </source>
</evidence>
<dbReference type="InterPro" id="IPR009057">
    <property type="entry name" value="Homeodomain-like_sf"/>
</dbReference>
<dbReference type="PROSITE" id="PS00041">
    <property type="entry name" value="HTH_ARAC_FAMILY_1"/>
    <property type="match status" value="2"/>
</dbReference>
<dbReference type="PROSITE" id="PS01124">
    <property type="entry name" value="HTH_ARAC_FAMILY_2"/>
    <property type="match status" value="1"/>
</dbReference>
<sequence>MPGTAAVETLVAVRRARDLIDRSYAERLDLDQIANAAGYSRYHFTRAFRAAYGETPGQYLSRRRIERAQDLLRSVNLTVTEVCHLVGFASLGSFSSLFTKLSGMPPSEFQRRARASGPPPIPGCYLLAGGGPAQRTAATHPEVSGRPETSGEPAGEATFQRGDDQPGAEVRQHTWRSSSRPGVASVDFDLRESVKMTIPSGEE</sequence>
<evidence type="ECO:0000256" key="4">
    <source>
        <dbReference type="SAM" id="MobiDB-lite"/>
    </source>
</evidence>
<dbReference type="GO" id="GO:0043565">
    <property type="term" value="F:sequence-specific DNA binding"/>
    <property type="evidence" value="ECO:0007669"/>
    <property type="project" value="InterPro"/>
</dbReference>
<dbReference type="SUPFAM" id="SSF46689">
    <property type="entry name" value="Homeodomain-like"/>
    <property type="match status" value="2"/>
</dbReference>
<feature type="domain" description="HTH araC/xylS-type" evidence="5">
    <location>
        <begin position="14"/>
        <end position="112"/>
    </location>
</feature>
<name>A0A329QJS5_9ACTN</name>
<dbReference type="OrthoDB" id="2060755at2"/>
<gene>
    <name evidence="6" type="ORF">DPM12_15795</name>
</gene>
<dbReference type="GO" id="GO:0003700">
    <property type="term" value="F:DNA-binding transcription factor activity"/>
    <property type="evidence" value="ECO:0007669"/>
    <property type="project" value="InterPro"/>
</dbReference>
<dbReference type="Pfam" id="PF12833">
    <property type="entry name" value="HTH_18"/>
    <property type="match status" value="1"/>
</dbReference>
<dbReference type="EMBL" id="QMIG01000018">
    <property type="protein sequence ID" value="RAW11949.1"/>
    <property type="molecule type" value="Genomic_DNA"/>
</dbReference>
<dbReference type="InterPro" id="IPR018062">
    <property type="entry name" value="HTH_AraC-typ_CS"/>
</dbReference>
<dbReference type="InterPro" id="IPR050204">
    <property type="entry name" value="AraC_XylS_family_regulators"/>
</dbReference>
<evidence type="ECO:0000256" key="3">
    <source>
        <dbReference type="ARBA" id="ARBA00023163"/>
    </source>
</evidence>
<protein>
    <submittedName>
        <fullName evidence="6">AraC family transcriptional regulator</fullName>
    </submittedName>
</protein>
<dbReference type="Gene3D" id="1.10.10.60">
    <property type="entry name" value="Homeodomain-like"/>
    <property type="match status" value="2"/>
</dbReference>
<dbReference type="InterPro" id="IPR018060">
    <property type="entry name" value="HTH_AraC"/>
</dbReference>
<proteinExistence type="predicted"/>
<dbReference type="Proteomes" id="UP000250462">
    <property type="component" value="Unassembled WGS sequence"/>
</dbReference>
<keyword evidence="2" id="KW-0238">DNA-binding</keyword>
<reference evidence="6 7" key="1">
    <citation type="submission" date="2018-06" db="EMBL/GenBank/DDBJ databases">
        <title>Phytoactinopolyspora halophila sp. nov., a novel halophilic actinomycete isolated from a saline soil in China.</title>
        <authorList>
            <person name="Tang S.-K."/>
        </authorList>
    </citation>
    <scope>NUCLEOTIDE SEQUENCE [LARGE SCALE GENOMIC DNA]</scope>
    <source>
        <strain evidence="6 7">YIM 96934</strain>
    </source>
</reference>
<dbReference type="SMART" id="SM00342">
    <property type="entry name" value="HTH_ARAC"/>
    <property type="match status" value="1"/>
</dbReference>
<evidence type="ECO:0000259" key="5">
    <source>
        <dbReference type="PROSITE" id="PS01124"/>
    </source>
</evidence>
<accession>A0A329QJS5</accession>
<feature type="region of interest" description="Disordered" evidence="4">
    <location>
        <begin position="129"/>
        <end position="188"/>
    </location>
</feature>
<dbReference type="AlphaFoldDB" id="A0A329QJS5"/>
<keyword evidence="1" id="KW-0805">Transcription regulation</keyword>